<evidence type="ECO:0000313" key="5">
    <source>
        <dbReference type="EMBL" id="GGC78790.1"/>
    </source>
</evidence>
<dbReference type="Proteomes" id="UP000637423">
    <property type="component" value="Unassembled WGS sequence"/>
</dbReference>
<feature type="short sequence motif" description="Histidine triad motif" evidence="2 3">
    <location>
        <begin position="100"/>
        <end position="104"/>
    </location>
</feature>
<evidence type="ECO:0000313" key="6">
    <source>
        <dbReference type="Proteomes" id="UP000637423"/>
    </source>
</evidence>
<dbReference type="PROSITE" id="PS51084">
    <property type="entry name" value="HIT_2"/>
    <property type="match status" value="1"/>
</dbReference>
<dbReference type="SUPFAM" id="SSF54197">
    <property type="entry name" value="HIT-like"/>
    <property type="match status" value="1"/>
</dbReference>
<evidence type="ECO:0000259" key="4">
    <source>
        <dbReference type="PROSITE" id="PS51084"/>
    </source>
</evidence>
<reference evidence="5" key="1">
    <citation type="journal article" date="2014" name="Int. J. Syst. Evol. Microbiol.">
        <title>Complete genome sequence of Corynebacterium casei LMG S-19264T (=DSM 44701T), isolated from a smear-ripened cheese.</title>
        <authorList>
            <consortium name="US DOE Joint Genome Institute (JGI-PGF)"/>
            <person name="Walter F."/>
            <person name="Albersmeier A."/>
            <person name="Kalinowski J."/>
            <person name="Ruckert C."/>
        </authorList>
    </citation>
    <scope>NUCLEOTIDE SEQUENCE</scope>
    <source>
        <strain evidence="5">CGMCC 1.10998</strain>
    </source>
</reference>
<keyword evidence="6" id="KW-1185">Reference proteome</keyword>
<name>A0A916UNA1_9BURK</name>
<dbReference type="InterPro" id="IPR036265">
    <property type="entry name" value="HIT-like_sf"/>
</dbReference>
<dbReference type="AlphaFoldDB" id="A0A916UNA1"/>
<dbReference type="InterPro" id="IPR001310">
    <property type="entry name" value="Histidine_triad_HIT"/>
</dbReference>
<dbReference type="GO" id="GO:0003824">
    <property type="term" value="F:catalytic activity"/>
    <property type="evidence" value="ECO:0007669"/>
    <property type="project" value="InterPro"/>
</dbReference>
<dbReference type="PRINTS" id="PR00332">
    <property type="entry name" value="HISTRIAD"/>
</dbReference>
<dbReference type="RefSeq" id="WP_188566574.1">
    <property type="nucleotide sequence ID" value="NZ_BMED01000002.1"/>
</dbReference>
<dbReference type="PANTHER" id="PTHR46648:SF1">
    <property type="entry name" value="ADENOSINE 5'-MONOPHOSPHORAMIDASE HNT1"/>
    <property type="match status" value="1"/>
</dbReference>
<sequence>MMRLRPTVFERIIRGELPCAKVYEDEHVFAFMDAGQLNPGHVLVATRKPYVTLMETDEETAVAMMRAARMIARAVQAQFQPDGMTILQANELAGWQTVPHCHLHVLPRYIDDGVGLVWPRKEPGMQALLQYAEKIRASSEMPVLQE</sequence>
<evidence type="ECO:0000256" key="3">
    <source>
        <dbReference type="PROSITE-ProRule" id="PRU00464"/>
    </source>
</evidence>
<dbReference type="GO" id="GO:0009117">
    <property type="term" value="P:nucleotide metabolic process"/>
    <property type="evidence" value="ECO:0007669"/>
    <property type="project" value="TreeGrafter"/>
</dbReference>
<dbReference type="PANTHER" id="PTHR46648">
    <property type="entry name" value="HIT FAMILY PROTEIN 1"/>
    <property type="match status" value="1"/>
</dbReference>
<dbReference type="Pfam" id="PF01230">
    <property type="entry name" value="HIT"/>
    <property type="match status" value="1"/>
</dbReference>
<organism evidence="5 6">
    <name type="scientific">Undibacterium terreum</name>
    <dbReference type="NCBI Taxonomy" id="1224302"/>
    <lineage>
        <taxon>Bacteria</taxon>
        <taxon>Pseudomonadati</taxon>
        <taxon>Pseudomonadota</taxon>
        <taxon>Betaproteobacteria</taxon>
        <taxon>Burkholderiales</taxon>
        <taxon>Oxalobacteraceae</taxon>
        <taxon>Undibacterium</taxon>
    </lineage>
</organism>
<dbReference type="EMBL" id="BMED01000002">
    <property type="protein sequence ID" value="GGC78790.1"/>
    <property type="molecule type" value="Genomic_DNA"/>
</dbReference>
<dbReference type="Gene3D" id="3.30.428.10">
    <property type="entry name" value="HIT-like"/>
    <property type="match status" value="1"/>
</dbReference>
<reference evidence="5" key="2">
    <citation type="submission" date="2020-09" db="EMBL/GenBank/DDBJ databases">
        <authorList>
            <person name="Sun Q."/>
            <person name="Zhou Y."/>
        </authorList>
    </citation>
    <scope>NUCLEOTIDE SEQUENCE</scope>
    <source>
        <strain evidence="5">CGMCC 1.10998</strain>
    </source>
</reference>
<evidence type="ECO:0000256" key="1">
    <source>
        <dbReference type="PIRSR" id="PIRSR601310-1"/>
    </source>
</evidence>
<accession>A0A916UNA1</accession>
<feature type="domain" description="HIT" evidence="4">
    <location>
        <begin position="8"/>
        <end position="115"/>
    </location>
</feature>
<gene>
    <name evidence="5" type="ORF">GCM10011396_27480</name>
</gene>
<feature type="active site" description="Tele-AMP-histidine intermediate" evidence="1">
    <location>
        <position position="102"/>
    </location>
</feature>
<protein>
    <submittedName>
        <fullName evidence="5">Cell-cycle regulation protein HIT</fullName>
    </submittedName>
</protein>
<proteinExistence type="predicted"/>
<dbReference type="InterPro" id="IPR011146">
    <property type="entry name" value="HIT-like"/>
</dbReference>
<evidence type="ECO:0000256" key="2">
    <source>
        <dbReference type="PIRSR" id="PIRSR601310-3"/>
    </source>
</evidence>
<comment type="caution">
    <text evidence="5">The sequence shown here is derived from an EMBL/GenBank/DDBJ whole genome shotgun (WGS) entry which is preliminary data.</text>
</comment>